<dbReference type="RefSeq" id="WP_323576072.1">
    <property type="nucleotide sequence ID" value="NZ_JAYGJQ010000001.1"/>
</dbReference>
<evidence type="ECO:0000256" key="5">
    <source>
        <dbReference type="ARBA" id="ARBA00022842"/>
    </source>
</evidence>
<dbReference type="InterPro" id="IPR034144">
    <property type="entry name" value="TOPRIM_TopoIII"/>
</dbReference>
<accession>A0ABU5VVG3</accession>
<dbReference type="Pfam" id="PF13342">
    <property type="entry name" value="Toprim_Crpt"/>
    <property type="match status" value="1"/>
</dbReference>
<feature type="domain" description="Topo IA-type catalytic" evidence="14">
    <location>
        <begin position="154"/>
        <end position="592"/>
    </location>
</feature>
<evidence type="ECO:0000256" key="9">
    <source>
        <dbReference type="ARBA" id="ARBA00030003"/>
    </source>
</evidence>
<evidence type="ECO:0000259" key="14">
    <source>
        <dbReference type="PROSITE" id="PS52039"/>
    </source>
</evidence>
<comment type="caution">
    <text evidence="15">The sequence shown here is derived from an EMBL/GenBank/DDBJ whole genome shotgun (WGS) entry which is preliminary data.</text>
</comment>
<dbReference type="Pfam" id="PF01131">
    <property type="entry name" value="Topoisom_bac"/>
    <property type="match status" value="1"/>
</dbReference>
<gene>
    <name evidence="15" type="primary">topB</name>
    <name evidence="15" type="ORF">SHI21_09200</name>
</gene>
<dbReference type="Proteomes" id="UP001302274">
    <property type="component" value="Unassembled WGS sequence"/>
</dbReference>
<evidence type="ECO:0000256" key="12">
    <source>
        <dbReference type="ARBA" id="ARBA00032877"/>
    </source>
</evidence>
<dbReference type="SMART" id="SM00436">
    <property type="entry name" value="TOP1Bc"/>
    <property type="match status" value="1"/>
</dbReference>
<dbReference type="Pfam" id="PF01751">
    <property type="entry name" value="Toprim"/>
    <property type="match status" value="1"/>
</dbReference>
<dbReference type="PANTHER" id="PTHR11390">
    <property type="entry name" value="PROKARYOTIC DNA TOPOISOMERASE"/>
    <property type="match status" value="1"/>
</dbReference>
<comment type="catalytic activity">
    <reaction evidence="1">
        <text>ATP-independent breakage of single-stranded DNA, followed by passage and rejoining.</text>
        <dbReference type="EC" id="5.6.2.1"/>
    </reaction>
</comment>
<keyword evidence="4" id="KW-0479">Metal-binding</keyword>
<dbReference type="PROSITE" id="PS52039">
    <property type="entry name" value="TOPO_IA_2"/>
    <property type="match status" value="1"/>
</dbReference>
<keyword evidence="5" id="KW-0460">Magnesium</keyword>
<evidence type="ECO:0000256" key="7">
    <source>
        <dbReference type="ARBA" id="ARBA00023125"/>
    </source>
</evidence>
<evidence type="ECO:0000256" key="10">
    <source>
        <dbReference type="ARBA" id="ARBA00031985"/>
    </source>
</evidence>
<dbReference type="InterPro" id="IPR000380">
    <property type="entry name" value="Topo_IA"/>
</dbReference>
<evidence type="ECO:0000256" key="4">
    <source>
        <dbReference type="ARBA" id="ARBA00022723"/>
    </source>
</evidence>
<reference evidence="15 16" key="1">
    <citation type="submission" date="2023-11" db="EMBL/GenBank/DDBJ databases">
        <title>A Novel Polar Bacteriovorax (B. antarcticus) Isolated from the Biocrust in Antarctica.</title>
        <authorList>
            <person name="Mun W."/>
            <person name="Choi S.Y."/>
            <person name="Mitchell R.J."/>
        </authorList>
    </citation>
    <scope>NUCLEOTIDE SEQUENCE [LARGE SCALE GENOMIC DNA]</scope>
    <source>
        <strain evidence="15 16">PP10</strain>
    </source>
</reference>
<name>A0ABU5VVG3_9BACT</name>
<evidence type="ECO:0000259" key="13">
    <source>
        <dbReference type="PROSITE" id="PS50880"/>
    </source>
</evidence>
<dbReference type="EMBL" id="JAYGJQ010000001">
    <property type="protein sequence ID" value="MEA9356378.1"/>
    <property type="molecule type" value="Genomic_DNA"/>
</dbReference>
<feature type="domain" description="Toprim" evidence="13">
    <location>
        <begin position="2"/>
        <end position="136"/>
    </location>
</feature>
<dbReference type="InterPro" id="IPR006171">
    <property type="entry name" value="TOPRIM_dom"/>
</dbReference>
<dbReference type="Gene3D" id="2.70.20.10">
    <property type="entry name" value="Topoisomerase I, domain 3"/>
    <property type="match status" value="1"/>
</dbReference>
<dbReference type="PRINTS" id="PR00417">
    <property type="entry name" value="PRTPISMRASEI"/>
</dbReference>
<dbReference type="InterPro" id="IPR003601">
    <property type="entry name" value="Topo_IA_2"/>
</dbReference>
<dbReference type="SMART" id="SM00437">
    <property type="entry name" value="TOP1Ac"/>
    <property type="match status" value="1"/>
</dbReference>
<dbReference type="InterPro" id="IPR023406">
    <property type="entry name" value="Topo_IA_AS"/>
</dbReference>
<dbReference type="PROSITE" id="PS50880">
    <property type="entry name" value="TOPRIM"/>
    <property type="match status" value="1"/>
</dbReference>
<dbReference type="InterPro" id="IPR013826">
    <property type="entry name" value="Topo_IA_cen_sub3"/>
</dbReference>
<dbReference type="InterPro" id="IPR013825">
    <property type="entry name" value="Topo_IA_cen_sub2"/>
</dbReference>
<dbReference type="PANTHER" id="PTHR11390:SF21">
    <property type="entry name" value="DNA TOPOISOMERASE 3-ALPHA"/>
    <property type="match status" value="1"/>
</dbReference>
<sequence length="713" mass="81138">MKTLILTEKPSVARDFALALGGGSAGQDGFIENENYVITWAIGHLLAPFDPEDYDPKYKKWNLNTLPILPEEFKFKAQPKTKKQLDVIKRLLKRTDLDRLIVATDAGREGELIARLILNDGKSKLKAFRFWTSAALTKDVIHTELKNIKPLKDYDRLFIAGRARQKADWLVGMNLSRLATLKLNDLFSVGRVQTAVLSMLVERRKAIDAFVPVDYFEFKAKFKFKHGDVSAYWFDPKKKEDLKRKDTRAEFDELLKNLHQKDAVIKVLNQTEKTSYPQGLYSLTELQRQGNILYGFSATKTLEIAQTLYEKYKCLSYPRTDSKVMAVSSFDMVKGLVYKFKELYPEHFEKFAAFKVSAKNKTVFDDSRLTDHHGLIPLKDFNGDENSPEGKIYHLVLKRFITNFLENHRYLETDVQIECEKNQFMTRGKKILEMGFKVLEGSDREELLPELALNEVGILKSGEVESKKTKPPFEYTEASLLYDMTNPAKLVTESDLKKIFRTEIGLGTQATRAQIIETLLKRDYVNRSGKNLNATDKGMLLVDRLNDMPTTKGLTSVSQTAKLEQSLQSMAEGETDDLAFMDNINDFINSATLEWKATEGIARDVTNPKSYGGKTYGPKVEAQVSNLGPCPVCGAEIKDFPKSYSCSRWKEGCGFTIWKVVAKKKLSESQVKKLMKEKKTDVIKGFKSKAGKPFDAILVMNKDGKVEFEFLPR</sequence>
<keyword evidence="16" id="KW-1185">Reference proteome</keyword>
<keyword evidence="8 15" id="KW-0413">Isomerase</keyword>
<dbReference type="InterPro" id="IPR025589">
    <property type="entry name" value="Toprim_C_rpt"/>
</dbReference>
<dbReference type="PROSITE" id="PS00396">
    <property type="entry name" value="TOPO_IA_1"/>
    <property type="match status" value="1"/>
</dbReference>
<dbReference type="EC" id="5.6.2.1" evidence="3"/>
<dbReference type="CDD" id="cd00186">
    <property type="entry name" value="TOP1Ac"/>
    <property type="match status" value="1"/>
</dbReference>
<keyword evidence="6" id="KW-0799">Topoisomerase</keyword>
<dbReference type="InterPro" id="IPR003602">
    <property type="entry name" value="Topo_IA_DNA-bd_dom"/>
</dbReference>
<evidence type="ECO:0000256" key="3">
    <source>
        <dbReference type="ARBA" id="ARBA00012891"/>
    </source>
</evidence>
<dbReference type="InterPro" id="IPR013824">
    <property type="entry name" value="Topo_IA_cen_sub1"/>
</dbReference>
<dbReference type="GO" id="GO:0003917">
    <property type="term" value="F:DNA topoisomerase type I (single strand cut, ATP-independent) activity"/>
    <property type="evidence" value="ECO:0007669"/>
    <property type="project" value="UniProtKB-EC"/>
</dbReference>
<evidence type="ECO:0000256" key="8">
    <source>
        <dbReference type="ARBA" id="ARBA00023235"/>
    </source>
</evidence>
<proteinExistence type="inferred from homology"/>
<evidence type="ECO:0000313" key="15">
    <source>
        <dbReference type="EMBL" id="MEA9356378.1"/>
    </source>
</evidence>
<dbReference type="SMART" id="SM00493">
    <property type="entry name" value="TOPRIM"/>
    <property type="match status" value="1"/>
</dbReference>
<dbReference type="Gene3D" id="3.40.50.140">
    <property type="match status" value="1"/>
</dbReference>
<dbReference type="NCBIfam" id="TIGR01056">
    <property type="entry name" value="topB"/>
    <property type="match status" value="1"/>
</dbReference>
<dbReference type="CDD" id="cd03362">
    <property type="entry name" value="TOPRIM_TopoIA_TopoIII"/>
    <property type="match status" value="1"/>
</dbReference>
<evidence type="ECO:0000256" key="6">
    <source>
        <dbReference type="ARBA" id="ARBA00023029"/>
    </source>
</evidence>
<protein>
    <recommendedName>
        <fullName evidence="3">DNA topoisomerase</fullName>
        <ecNumber evidence="3">5.6.2.1</ecNumber>
    </recommendedName>
    <alternativeName>
        <fullName evidence="12">Omega-protein</fullName>
    </alternativeName>
    <alternativeName>
        <fullName evidence="11">Relaxing enzyme</fullName>
    </alternativeName>
    <alternativeName>
        <fullName evidence="9">Swivelase</fullName>
    </alternativeName>
    <alternativeName>
        <fullName evidence="10">Untwisting enzyme</fullName>
    </alternativeName>
</protein>
<dbReference type="InterPro" id="IPR005738">
    <property type="entry name" value="TopoIII"/>
</dbReference>
<keyword evidence="7" id="KW-0238">DNA-binding</keyword>
<dbReference type="InterPro" id="IPR023405">
    <property type="entry name" value="Topo_IA_core_domain"/>
</dbReference>
<dbReference type="Gene3D" id="1.10.460.10">
    <property type="entry name" value="Topoisomerase I, domain 2"/>
    <property type="match status" value="1"/>
</dbReference>
<organism evidence="15 16">
    <name type="scientific">Bacteriovorax antarcticus</name>
    <dbReference type="NCBI Taxonomy" id="3088717"/>
    <lineage>
        <taxon>Bacteria</taxon>
        <taxon>Pseudomonadati</taxon>
        <taxon>Bdellovibrionota</taxon>
        <taxon>Bacteriovoracia</taxon>
        <taxon>Bacteriovoracales</taxon>
        <taxon>Bacteriovoracaceae</taxon>
        <taxon>Bacteriovorax</taxon>
    </lineage>
</organism>
<evidence type="ECO:0000313" key="16">
    <source>
        <dbReference type="Proteomes" id="UP001302274"/>
    </source>
</evidence>
<evidence type="ECO:0000256" key="11">
    <source>
        <dbReference type="ARBA" id="ARBA00032235"/>
    </source>
</evidence>
<dbReference type="SUPFAM" id="SSF56712">
    <property type="entry name" value="Prokaryotic type I DNA topoisomerase"/>
    <property type="match status" value="1"/>
</dbReference>
<dbReference type="Gene3D" id="1.10.290.10">
    <property type="entry name" value="Topoisomerase I, domain 4"/>
    <property type="match status" value="1"/>
</dbReference>
<dbReference type="InterPro" id="IPR013497">
    <property type="entry name" value="Topo_IA_cen"/>
</dbReference>
<evidence type="ECO:0000256" key="1">
    <source>
        <dbReference type="ARBA" id="ARBA00000213"/>
    </source>
</evidence>
<evidence type="ECO:0000256" key="2">
    <source>
        <dbReference type="ARBA" id="ARBA00009446"/>
    </source>
</evidence>
<comment type="similarity">
    <text evidence="2">Belongs to the type IA topoisomerase family.</text>
</comment>